<organism evidence="2 3">
    <name type="scientific">Solobacterium moorei</name>
    <dbReference type="NCBI Taxonomy" id="102148"/>
    <lineage>
        <taxon>Bacteria</taxon>
        <taxon>Bacillati</taxon>
        <taxon>Bacillota</taxon>
        <taxon>Erysipelotrichia</taxon>
        <taxon>Erysipelotrichales</taxon>
        <taxon>Erysipelotrichaceae</taxon>
        <taxon>Solobacterium</taxon>
    </lineage>
</organism>
<feature type="coiled-coil region" evidence="1">
    <location>
        <begin position="419"/>
        <end position="446"/>
    </location>
</feature>
<sequence>MNWKTLEGFDEKLAKVSFKAHKTFDGKVVEVLYGAKDENGNFVLPKEDQNDGHGRWFGIEINGEYRMFSWCKPAYLGGGVEYGTSHNDTALEDMENDLRKKQELCRQAENISTVEEFEEIRKQFEAIENWNTPKDEEYAIWFGKTLEKFNARSERQSLNAEEKKKLIEKAASLADSTNWKETQAEFRNLQDEWETLGNAGVEDDSLWKQFKGYRNQFNDKRRNYFDNLTQVHAENEGKKLDLIKQAKELAKKTDNFRETSEKMNDLMDAWKAIGSAGRGKDDELWNEFNASRQGFYDERTAFFTERDEKQKESIRIKNALIEEAKTIAAEKDYGRQKTDRMKALDKEWRAAGYSGSEQNDALWETFTQAKEVFWNGKREDSQKRLQEAFDYKKSQLPIVREEINRLQEQEYETSDYERIRGIQRQVEEKKAFLEKLKNDIEDIEKKLNA</sequence>
<gene>
    <name evidence="2" type="ORF">DWX20_07105</name>
</gene>
<evidence type="ECO:0000313" key="2">
    <source>
        <dbReference type="EMBL" id="RGT54930.1"/>
    </source>
</evidence>
<protein>
    <submittedName>
        <fullName evidence="2">DUF349 domain-containing protein</fullName>
    </submittedName>
</protein>
<dbReference type="Pfam" id="PF03993">
    <property type="entry name" value="DUF349"/>
    <property type="match status" value="3"/>
</dbReference>
<evidence type="ECO:0000313" key="3">
    <source>
        <dbReference type="Proteomes" id="UP000284731"/>
    </source>
</evidence>
<reference evidence="2 3" key="1">
    <citation type="submission" date="2018-08" db="EMBL/GenBank/DDBJ databases">
        <title>A genome reference for cultivated species of the human gut microbiota.</title>
        <authorList>
            <person name="Zou Y."/>
            <person name="Xue W."/>
            <person name="Luo G."/>
        </authorList>
    </citation>
    <scope>NUCLEOTIDE SEQUENCE [LARGE SCALE GENOMIC DNA]</scope>
    <source>
        <strain evidence="2 3">AF18-46</strain>
    </source>
</reference>
<dbReference type="RefSeq" id="WP_118764991.1">
    <property type="nucleotide sequence ID" value="NZ_CABJCF010000003.1"/>
</dbReference>
<proteinExistence type="predicted"/>
<keyword evidence="1" id="KW-0175">Coiled coil</keyword>
<dbReference type="Proteomes" id="UP000284731">
    <property type="component" value="Unassembled WGS sequence"/>
</dbReference>
<dbReference type="EMBL" id="QRWX01000003">
    <property type="protein sequence ID" value="RGT54930.1"/>
    <property type="molecule type" value="Genomic_DNA"/>
</dbReference>
<accession>A0A412PCM2</accession>
<comment type="caution">
    <text evidence="2">The sequence shown here is derived from an EMBL/GenBank/DDBJ whole genome shotgun (WGS) entry which is preliminary data.</text>
</comment>
<evidence type="ECO:0000256" key="1">
    <source>
        <dbReference type="SAM" id="Coils"/>
    </source>
</evidence>
<dbReference type="AlphaFoldDB" id="A0A412PCM2"/>
<name>A0A412PCM2_9FIRM</name>
<dbReference type="InterPro" id="IPR007139">
    <property type="entry name" value="DUF349"/>
</dbReference>